<evidence type="ECO:0000256" key="5">
    <source>
        <dbReference type="ARBA" id="ARBA00022485"/>
    </source>
</evidence>
<dbReference type="NCBIfam" id="TIGR00758">
    <property type="entry name" value="UDG_fam4"/>
    <property type="match status" value="1"/>
</dbReference>
<dbReference type="InterPro" id="IPR036895">
    <property type="entry name" value="Uracil-DNA_glycosylase-like_sf"/>
</dbReference>
<dbReference type="Proteomes" id="UP001354971">
    <property type="component" value="Unassembled WGS sequence"/>
</dbReference>
<dbReference type="InterPro" id="IPR005122">
    <property type="entry name" value="Uracil-DNA_glycosylase-like"/>
</dbReference>
<evidence type="ECO:0000259" key="13">
    <source>
        <dbReference type="SMART" id="SM00986"/>
    </source>
</evidence>
<name>A0ABU7LMX4_9PROT</name>
<dbReference type="EMBL" id="JAZDRP010000002">
    <property type="protein sequence ID" value="MEE2525273.1"/>
    <property type="molecule type" value="Genomic_DNA"/>
</dbReference>
<dbReference type="SMART" id="SM00986">
    <property type="entry name" value="UDG"/>
    <property type="match status" value="1"/>
</dbReference>
<evidence type="ECO:0000256" key="11">
    <source>
        <dbReference type="ARBA" id="ARBA00023204"/>
    </source>
</evidence>
<organism evidence="14 15">
    <name type="scientific">Hyphobacterium lacteum</name>
    <dbReference type="NCBI Taxonomy" id="3116575"/>
    <lineage>
        <taxon>Bacteria</taxon>
        <taxon>Pseudomonadati</taxon>
        <taxon>Pseudomonadota</taxon>
        <taxon>Alphaproteobacteria</taxon>
        <taxon>Maricaulales</taxon>
        <taxon>Maricaulaceae</taxon>
        <taxon>Hyphobacterium</taxon>
    </lineage>
</organism>
<keyword evidence="10" id="KW-0411">Iron-sulfur</keyword>
<evidence type="ECO:0000313" key="14">
    <source>
        <dbReference type="EMBL" id="MEE2525273.1"/>
    </source>
</evidence>
<dbReference type="PANTHER" id="PTHR33693">
    <property type="entry name" value="TYPE-5 URACIL-DNA GLYCOSYLASE"/>
    <property type="match status" value="1"/>
</dbReference>
<evidence type="ECO:0000256" key="9">
    <source>
        <dbReference type="ARBA" id="ARBA00023004"/>
    </source>
</evidence>
<keyword evidence="5" id="KW-0004">4Fe-4S</keyword>
<dbReference type="Pfam" id="PF03167">
    <property type="entry name" value="UDG"/>
    <property type="match status" value="1"/>
</dbReference>
<evidence type="ECO:0000256" key="8">
    <source>
        <dbReference type="ARBA" id="ARBA00022801"/>
    </source>
</evidence>
<feature type="compositionally biased region" description="Low complexity" evidence="12">
    <location>
        <begin position="50"/>
        <end position="69"/>
    </location>
</feature>
<dbReference type="PANTHER" id="PTHR33693:SF1">
    <property type="entry name" value="TYPE-4 URACIL-DNA GLYCOSYLASE"/>
    <property type="match status" value="1"/>
</dbReference>
<evidence type="ECO:0000256" key="4">
    <source>
        <dbReference type="ARBA" id="ARBA00019403"/>
    </source>
</evidence>
<keyword evidence="14" id="KW-0326">Glycosidase</keyword>
<evidence type="ECO:0000256" key="3">
    <source>
        <dbReference type="ARBA" id="ARBA00012030"/>
    </source>
</evidence>
<evidence type="ECO:0000256" key="12">
    <source>
        <dbReference type="SAM" id="MobiDB-lite"/>
    </source>
</evidence>
<keyword evidence="8 14" id="KW-0378">Hydrolase</keyword>
<protein>
    <recommendedName>
        <fullName evidence="4">Type-4 uracil-DNA glycosylase</fullName>
        <ecNumber evidence="3">3.2.2.27</ecNumber>
    </recommendedName>
</protein>
<dbReference type="InterPro" id="IPR005273">
    <property type="entry name" value="Ura-DNA_glyco_family4"/>
</dbReference>
<reference evidence="14 15" key="1">
    <citation type="submission" date="2024-01" db="EMBL/GenBank/DDBJ databases">
        <title>Hyphobacterium bacterium isolated from marine sediment.</title>
        <authorList>
            <person name="Zhao S."/>
        </authorList>
    </citation>
    <scope>NUCLEOTIDE SEQUENCE [LARGE SCALE GENOMIC DNA]</scope>
    <source>
        <strain evidence="15">HN65</strain>
    </source>
</reference>
<evidence type="ECO:0000256" key="7">
    <source>
        <dbReference type="ARBA" id="ARBA00022763"/>
    </source>
</evidence>
<feature type="domain" description="Uracil-DNA glycosylase-like" evidence="13">
    <location>
        <begin position="108"/>
        <end position="265"/>
    </location>
</feature>
<dbReference type="InterPro" id="IPR051536">
    <property type="entry name" value="UDG_Type-4/5"/>
</dbReference>
<accession>A0ABU7LMX4</accession>
<sequence length="274" mass="29911">MPATDTRSEAMKALTSWWEDMGIEAESVVPEKKAAKPALRQPDPLKDQPKPAIATPQAAQAAGFGQAEGDPMDARKAVAKANSLDELKAAIEGFDGCALKRTARNTVFARGNPQAPIMIVGEAPGRDEDEQGKPFVGKSGQLLDRMIRASGLDPETDVYISNILNWRPPGNRTPSTEEIAVCLPLIERHIALVHPKVLVFAGGVSAQALLRATTGIMKLRGRWSEYRIKDAEGEPGEHVDAMPLFHPAYLLLRPQEKGRAWRDWLEVVKRVEGA</sequence>
<keyword evidence="15" id="KW-1185">Reference proteome</keyword>
<keyword evidence="9" id="KW-0408">Iron</keyword>
<proteinExistence type="inferred from homology"/>
<keyword evidence="6" id="KW-0479">Metal-binding</keyword>
<keyword evidence="11" id="KW-0234">DNA repair</keyword>
<comment type="catalytic activity">
    <reaction evidence="1">
        <text>Hydrolyzes single-stranded DNA or mismatched double-stranded DNA and polynucleotides, releasing free uracil.</text>
        <dbReference type="EC" id="3.2.2.27"/>
    </reaction>
</comment>
<dbReference type="EC" id="3.2.2.27" evidence="3"/>
<dbReference type="SMART" id="SM00987">
    <property type="entry name" value="UreE_C"/>
    <property type="match status" value="1"/>
</dbReference>
<gene>
    <name evidence="14" type="ORF">V0U79_02770</name>
</gene>
<dbReference type="SUPFAM" id="SSF52141">
    <property type="entry name" value="Uracil-DNA glycosylase-like"/>
    <property type="match status" value="1"/>
</dbReference>
<comment type="caution">
    <text evidence="14">The sequence shown here is derived from an EMBL/GenBank/DDBJ whole genome shotgun (WGS) entry which is preliminary data.</text>
</comment>
<dbReference type="GO" id="GO:0004844">
    <property type="term" value="F:uracil DNA N-glycosylase activity"/>
    <property type="evidence" value="ECO:0007669"/>
    <property type="project" value="UniProtKB-EC"/>
</dbReference>
<dbReference type="CDD" id="cd10030">
    <property type="entry name" value="UDG-F4_TTUDGA_SPO1dp_like"/>
    <property type="match status" value="1"/>
</dbReference>
<dbReference type="RefSeq" id="WP_330197937.1">
    <property type="nucleotide sequence ID" value="NZ_JAZDRP010000002.1"/>
</dbReference>
<evidence type="ECO:0000256" key="1">
    <source>
        <dbReference type="ARBA" id="ARBA00001400"/>
    </source>
</evidence>
<dbReference type="Gene3D" id="3.40.470.10">
    <property type="entry name" value="Uracil-DNA glycosylase-like domain"/>
    <property type="match status" value="1"/>
</dbReference>
<evidence type="ECO:0000256" key="6">
    <source>
        <dbReference type="ARBA" id="ARBA00022723"/>
    </source>
</evidence>
<evidence type="ECO:0000256" key="10">
    <source>
        <dbReference type="ARBA" id="ARBA00023014"/>
    </source>
</evidence>
<keyword evidence="7" id="KW-0227">DNA damage</keyword>
<feature type="region of interest" description="Disordered" evidence="12">
    <location>
        <begin position="28"/>
        <end position="71"/>
    </location>
</feature>
<comment type="similarity">
    <text evidence="2">Belongs to the uracil-DNA glycosylase (UDG) superfamily. Type 4 (UDGa) family.</text>
</comment>
<evidence type="ECO:0000313" key="15">
    <source>
        <dbReference type="Proteomes" id="UP001354971"/>
    </source>
</evidence>
<evidence type="ECO:0000256" key="2">
    <source>
        <dbReference type="ARBA" id="ARBA00006521"/>
    </source>
</evidence>